<sequence>MGIAANALGVLLGAAGGGGDGAPGKDPSPAPPFPPPPQPPSIPHLILGSLRYTLEFDAMLAVPLVLLWFFWRLDHFADVAGGSGRGGFGGANGGGVNGRRRRWMGVTARCSQLRRVWNTSGDEVTRRCGADARDYLVVQRLILCALLGACVPGLGILLPLAMHLGSGTDGGTFDEANLFARTTVHHLPNGSPYLWAVVLTSAVAVVCVEWIADEISVSLVRMRYARAELMASVAGTTILLRRLPRTVTDDPAGLERALERRFPGRVHRVVVPRDGAESRARRRLARARARLASARRERRNTRSSGGGSAGGGATVGTPVGGATEGTPAHVGASSLLFGAGEEDADVAGGVNVLEHRVRAVAKAEEDLRRVTTDPNTGRRADGSKPPPPGCAFVVFRDPLTARRALTALKRTTRGALVALAWHAWMLPFAAARALAPGFGGGRFGFDGDGFDERGSTAAGRAAAAAARRDAARRDTLATTTTTTVGAGATSSSTSADLTEPLIVADEFAADDSASFDDVFGAGGFDVTGVTGVTSSGRASFDPSEMPAAVALAVGAGAHNWRVDHAPPPSGVLWDNVGVGAASRFARLWAVNGAMFLGLVFVSSPLALFSFVNDAAKTLNPELDFQWDQWVAWANGRGYLAGFVFQFLPNLGVLVVIYLLIPKVMERATRAERHLTRSGALRSLVSKEFWFFLINLLLLLALGKAALSATVQQVRQCQWRTAPDACEDRFLRILGDSFVASSAMSICGFLCTCCTLGPAWELLSFLSWLRGEAAAKLARKGKISLGAMTRAASSAEFGWRDGFDDGFDGGASSGGVSPRLPASASSLLAAGSDPDGNRSSDVQIAFRPAFDLPGQHAFNVTVLACALAYAALAPALLVPGTAFFAVRYLVHKHNLLCLHLDNVAGAGDGLFGSHDAAVVKDGPAGSPGGVAHGAHGGTRTGRVAKKASDGRLLATVVKIIRVSAFVHAAVMAAFMNLRGTPAQVACADIILCVLLLRPHAETLFGGGGGGGGGGGRGGGGGYYLAGRRAGQRRPAGGGDGDGGGPQFGAGIDAAEASALGVGPPGPSGAHHHRGASMASSIGGGGWTLDASPEILLEAGRYAGPWGGVDDADLRDVHLTHGSHGGFSSHAMATMEPSFSFATPAAAREETPTPSYGRRAKTRSRIGLGGGGEGEGEGEGEEVDEEGGAAASRPLLTRVVGDYESESDEE</sequence>
<evidence type="ECO:0000313" key="12">
    <source>
        <dbReference type="Proteomes" id="UP000002009"/>
    </source>
</evidence>
<dbReference type="OMA" id="IARCARW"/>
<dbReference type="Pfam" id="PF02714">
    <property type="entry name" value="RSN1_7TM"/>
    <property type="match status" value="1"/>
</dbReference>
<keyword evidence="4 8" id="KW-0812">Transmembrane</keyword>
<feature type="region of interest" description="Disordered" evidence="7">
    <location>
        <begin position="18"/>
        <end position="40"/>
    </location>
</feature>
<feature type="domain" description="CSC1/OSCA1-like N-terminal transmembrane" evidence="10">
    <location>
        <begin position="113"/>
        <end position="208"/>
    </location>
</feature>
<keyword evidence="5 8" id="KW-1133">Transmembrane helix</keyword>
<feature type="compositionally biased region" description="Low complexity" evidence="7">
    <location>
        <begin position="1023"/>
        <end position="1033"/>
    </location>
</feature>
<evidence type="ECO:0000259" key="9">
    <source>
        <dbReference type="Pfam" id="PF02714"/>
    </source>
</evidence>
<dbReference type="InParanoid" id="C1E6Z2"/>
<evidence type="ECO:0008006" key="13">
    <source>
        <dbReference type="Google" id="ProtNLM"/>
    </source>
</evidence>
<evidence type="ECO:0000256" key="3">
    <source>
        <dbReference type="ARBA" id="ARBA00022448"/>
    </source>
</evidence>
<comment type="subcellular location">
    <subcellularLocation>
        <location evidence="1">Membrane</location>
        <topology evidence="1">Multi-pass membrane protein</topology>
    </subcellularLocation>
</comment>
<keyword evidence="6 8" id="KW-0472">Membrane</keyword>
<feature type="compositionally biased region" description="Gly residues" evidence="7">
    <location>
        <begin position="1034"/>
        <end position="1046"/>
    </location>
</feature>
<feature type="transmembrane region" description="Helical" evidence="8">
    <location>
        <begin position="588"/>
        <end position="611"/>
    </location>
</feature>
<dbReference type="FunCoup" id="C1E6Z2">
    <property type="interactions" value="84"/>
</dbReference>
<dbReference type="EMBL" id="CP001326">
    <property type="protein sequence ID" value="ACO63515.1"/>
    <property type="molecule type" value="Genomic_DNA"/>
</dbReference>
<feature type="region of interest" description="Disordered" evidence="7">
    <location>
        <begin position="469"/>
        <end position="493"/>
    </location>
</feature>
<dbReference type="eggNOG" id="KOG1134">
    <property type="taxonomic scope" value="Eukaryota"/>
</dbReference>
<dbReference type="AlphaFoldDB" id="C1E6Z2"/>
<keyword evidence="12" id="KW-1185">Reference proteome</keyword>
<name>C1E6Z2_MICCC</name>
<dbReference type="Pfam" id="PF13967">
    <property type="entry name" value="RSN1_TM"/>
    <property type="match status" value="1"/>
</dbReference>
<evidence type="ECO:0000256" key="6">
    <source>
        <dbReference type="ARBA" id="ARBA00023136"/>
    </source>
</evidence>
<evidence type="ECO:0000256" key="7">
    <source>
        <dbReference type="SAM" id="MobiDB-lite"/>
    </source>
</evidence>
<gene>
    <name evidence="11" type="ORF">MICPUN_58827</name>
</gene>
<evidence type="ECO:0000256" key="5">
    <source>
        <dbReference type="ARBA" id="ARBA00022989"/>
    </source>
</evidence>
<reference evidence="11 12" key="1">
    <citation type="journal article" date="2009" name="Science">
        <title>Green evolution and dynamic adaptations revealed by genomes of the marine picoeukaryotes Micromonas.</title>
        <authorList>
            <person name="Worden A.Z."/>
            <person name="Lee J.H."/>
            <person name="Mock T."/>
            <person name="Rouze P."/>
            <person name="Simmons M.P."/>
            <person name="Aerts A.L."/>
            <person name="Allen A.E."/>
            <person name="Cuvelier M.L."/>
            <person name="Derelle E."/>
            <person name="Everett M.V."/>
            <person name="Foulon E."/>
            <person name="Grimwood J."/>
            <person name="Gundlach H."/>
            <person name="Henrissat B."/>
            <person name="Napoli C."/>
            <person name="McDonald S.M."/>
            <person name="Parker M.S."/>
            <person name="Rombauts S."/>
            <person name="Salamov A."/>
            <person name="Von Dassow P."/>
            <person name="Badger J.H."/>
            <person name="Coutinho P.M."/>
            <person name="Demir E."/>
            <person name="Dubchak I."/>
            <person name="Gentemann C."/>
            <person name="Eikrem W."/>
            <person name="Gready J.E."/>
            <person name="John U."/>
            <person name="Lanier W."/>
            <person name="Lindquist E.A."/>
            <person name="Lucas S."/>
            <person name="Mayer K.F."/>
            <person name="Moreau H."/>
            <person name="Not F."/>
            <person name="Otillar R."/>
            <person name="Panaud O."/>
            <person name="Pangilinan J."/>
            <person name="Paulsen I."/>
            <person name="Piegu B."/>
            <person name="Poliakov A."/>
            <person name="Robbens S."/>
            <person name="Schmutz J."/>
            <person name="Toulza E."/>
            <person name="Wyss T."/>
            <person name="Zelensky A."/>
            <person name="Zhou K."/>
            <person name="Armbrust E.V."/>
            <person name="Bhattacharya D."/>
            <person name="Goodenough U.W."/>
            <person name="Van de Peer Y."/>
            <person name="Grigoriev I.V."/>
        </authorList>
    </citation>
    <scope>NUCLEOTIDE SEQUENCE [LARGE SCALE GENOMIC DNA]</scope>
    <source>
        <strain evidence="12">RCC299 / NOUM17</strain>
    </source>
</reference>
<evidence type="ECO:0000259" key="10">
    <source>
        <dbReference type="Pfam" id="PF13967"/>
    </source>
</evidence>
<dbReference type="InterPro" id="IPR045122">
    <property type="entry name" value="Csc1-like"/>
</dbReference>
<dbReference type="RefSeq" id="XP_002502257.1">
    <property type="nucleotide sequence ID" value="XM_002502211.1"/>
</dbReference>
<evidence type="ECO:0000256" key="2">
    <source>
        <dbReference type="ARBA" id="ARBA00007779"/>
    </source>
</evidence>
<feature type="transmembrane region" description="Helical" evidence="8">
    <location>
        <begin position="688"/>
        <end position="706"/>
    </location>
</feature>
<feature type="transmembrane region" description="Helical" evidence="8">
    <location>
        <begin position="193"/>
        <end position="212"/>
    </location>
</feature>
<dbReference type="InterPro" id="IPR032880">
    <property type="entry name" value="CSC1/OSCA1-like_N"/>
</dbReference>
<feature type="region of interest" description="Disordered" evidence="7">
    <location>
        <begin position="280"/>
        <end position="327"/>
    </location>
</feature>
<dbReference type="GeneID" id="8243920"/>
<evidence type="ECO:0000256" key="8">
    <source>
        <dbReference type="SAM" id="Phobius"/>
    </source>
</evidence>
<comment type="similarity">
    <text evidence="2">Belongs to the CSC1 (TC 1.A.17) family.</text>
</comment>
<proteinExistence type="inferred from homology"/>
<feature type="region of interest" description="Disordered" evidence="7">
    <location>
        <begin position="1143"/>
        <end position="1208"/>
    </location>
</feature>
<feature type="transmembrane region" description="Helical" evidence="8">
    <location>
        <begin position="638"/>
        <end position="660"/>
    </location>
</feature>
<dbReference type="KEGG" id="mis:MICPUN_58827"/>
<feature type="compositionally biased region" description="Low complexity" evidence="7">
    <location>
        <begin position="476"/>
        <end position="493"/>
    </location>
</feature>
<dbReference type="Proteomes" id="UP000002009">
    <property type="component" value="Chromosome 5"/>
</dbReference>
<protein>
    <recommendedName>
        <fullName evidence="13">CSC1/OSCA1-like 7TM region domain-containing protein</fullName>
    </recommendedName>
</protein>
<evidence type="ECO:0000313" key="11">
    <source>
        <dbReference type="EMBL" id="ACO63515.1"/>
    </source>
</evidence>
<dbReference type="GO" id="GO:0005227">
    <property type="term" value="F:calcium-activated cation channel activity"/>
    <property type="evidence" value="ECO:0007669"/>
    <property type="project" value="InterPro"/>
</dbReference>
<dbReference type="PANTHER" id="PTHR13018">
    <property type="entry name" value="PROBABLE MEMBRANE PROTEIN DUF221-RELATED"/>
    <property type="match status" value="1"/>
</dbReference>
<feature type="transmembrane region" description="Helical" evidence="8">
    <location>
        <begin position="951"/>
        <end position="973"/>
    </location>
</feature>
<feature type="compositionally biased region" description="Pro residues" evidence="7">
    <location>
        <begin position="26"/>
        <end position="40"/>
    </location>
</feature>
<feature type="transmembrane region" description="Helical" evidence="8">
    <location>
        <begin position="141"/>
        <end position="162"/>
    </location>
</feature>
<organism evidence="11 12">
    <name type="scientific">Micromonas commoda (strain RCC299 / NOUM17 / CCMP2709)</name>
    <name type="common">Picoplanktonic green alga</name>
    <dbReference type="NCBI Taxonomy" id="296587"/>
    <lineage>
        <taxon>Eukaryota</taxon>
        <taxon>Viridiplantae</taxon>
        <taxon>Chlorophyta</taxon>
        <taxon>Mamiellophyceae</taxon>
        <taxon>Mamiellales</taxon>
        <taxon>Mamiellaceae</taxon>
        <taxon>Micromonas</taxon>
    </lineage>
</organism>
<evidence type="ECO:0000256" key="4">
    <source>
        <dbReference type="ARBA" id="ARBA00022692"/>
    </source>
</evidence>
<feature type="compositionally biased region" description="Gly residues" evidence="7">
    <location>
        <begin position="304"/>
        <end position="323"/>
    </location>
</feature>
<feature type="compositionally biased region" description="Basic residues" evidence="7">
    <location>
        <begin position="280"/>
        <end position="289"/>
    </location>
</feature>
<feature type="region of interest" description="Disordered" evidence="7">
    <location>
        <begin position="1023"/>
        <end position="1077"/>
    </location>
</feature>
<dbReference type="OrthoDB" id="1689567at2759"/>
<dbReference type="InterPro" id="IPR003864">
    <property type="entry name" value="CSC1/OSCA1-like_7TM"/>
</dbReference>
<dbReference type="GO" id="GO:0005886">
    <property type="term" value="C:plasma membrane"/>
    <property type="evidence" value="ECO:0007669"/>
    <property type="project" value="TreeGrafter"/>
</dbReference>
<feature type="domain" description="CSC1/OSCA1-like 7TM region" evidence="9">
    <location>
        <begin position="588"/>
        <end position="715"/>
    </location>
</feature>
<keyword evidence="3" id="KW-0813">Transport</keyword>
<feature type="compositionally biased region" description="Basic and acidic residues" evidence="7">
    <location>
        <begin position="364"/>
        <end position="382"/>
    </location>
</feature>
<feature type="transmembrane region" description="Helical" evidence="8">
    <location>
        <begin position="865"/>
        <end position="889"/>
    </location>
</feature>
<evidence type="ECO:0000256" key="1">
    <source>
        <dbReference type="ARBA" id="ARBA00004141"/>
    </source>
</evidence>
<feature type="compositionally biased region" description="Acidic residues" evidence="7">
    <location>
        <begin position="1172"/>
        <end position="1185"/>
    </location>
</feature>
<dbReference type="PANTHER" id="PTHR13018:SF114">
    <property type="entry name" value="EXPRESSED PROTEIN"/>
    <property type="match status" value="1"/>
</dbReference>
<feature type="region of interest" description="Disordered" evidence="7">
    <location>
        <begin position="364"/>
        <end position="389"/>
    </location>
</feature>
<accession>C1E6Z2</accession>